<dbReference type="Proteomes" id="UP000008825">
    <property type="component" value="Chromosome"/>
</dbReference>
<dbReference type="eggNOG" id="COG3177">
    <property type="taxonomic scope" value="Bacteria"/>
</dbReference>
<dbReference type="OrthoDB" id="9813719at2"/>
<gene>
    <name evidence="2" type="ordered locus">Gbem_3241</name>
</gene>
<dbReference type="STRING" id="404380.Gbem_3241"/>
<dbReference type="SUPFAM" id="SSF140931">
    <property type="entry name" value="Fic-like"/>
    <property type="match status" value="1"/>
</dbReference>
<dbReference type="InterPro" id="IPR036597">
    <property type="entry name" value="Fido-like_dom_sf"/>
</dbReference>
<dbReference type="AlphaFoldDB" id="B5E9R4"/>
<dbReference type="HOGENOM" id="CLU_1530401_0_0_7"/>
<evidence type="ECO:0000313" key="3">
    <source>
        <dbReference type="Proteomes" id="UP000008825"/>
    </source>
</evidence>
<protein>
    <recommendedName>
        <fullName evidence="1">Filamentation induced by cAMP protein Fic-like C-terminal domain-containing protein</fullName>
    </recommendedName>
</protein>
<dbReference type="EMBL" id="CP001124">
    <property type="protein sequence ID" value="ACH40238.1"/>
    <property type="molecule type" value="Genomic_DNA"/>
</dbReference>
<proteinExistence type="predicted"/>
<feature type="domain" description="Filamentation induced by cAMP protein Fic-like C-terminal" evidence="1">
    <location>
        <begin position="99"/>
        <end position="161"/>
    </location>
</feature>
<evidence type="ECO:0000313" key="2">
    <source>
        <dbReference type="EMBL" id="ACH40238.1"/>
    </source>
</evidence>
<name>B5E9R4_CITBB</name>
<reference evidence="2 3" key="1">
    <citation type="submission" date="2008-07" db="EMBL/GenBank/DDBJ databases">
        <title>Complete sequence of Geobacter bemidjiensis BEM.</title>
        <authorList>
            <consortium name="US DOE Joint Genome Institute"/>
            <person name="Lucas S."/>
            <person name="Copeland A."/>
            <person name="Lapidus A."/>
            <person name="Glavina del Rio T."/>
            <person name="Dalin E."/>
            <person name="Tice H."/>
            <person name="Bruce D."/>
            <person name="Goodwin L."/>
            <person name="Pitluck S."/>
            <person name="Kiss H."/>
            <person name="Brettin T."/>
            <person name="Detter J.C."/>
            <person name="Han C."/>
            <person name="Kuske C.R."/>
            <person name="Schmutz J."/>
            <person name="Larimer F."/>
            <person name="Land M."/>
            <person name="Hauser L."/>
            <person name="Kyrpides N."/>
            <person name="Lykidis A."/>
            <person name="Lovley D."/>
            <person name="Richardson P."/>
        </authorList>
    </citation>
    <scope>NUCLEOTIDE SEQUENCE [LARGE SCALE GENOMIC DNA]</scope>
    <source>
        <strain evidence="3">ATCC BAA-1014 / DSM 16622 / JCM 12645 / Bem</strain>
    </source>
</reference>
<dbReference type="KEGG" id="gbm:Gbem_3241"/>
<accession>B5E9R4</accession>
<organism evidence="2 3">
    <name type="scientific">Citrifermentans bemidjiense (strain ATCC BAA-1014 / DSM 16622 / JCM 12645 / Bem)</name>
    <name type="common">Geobacter bemidjiensis</name>
    <dbReference type="NCBI Taxonomy" id="404380"/>
    <lineage>
        <taxon>Bacteria</taxon>
        <taxon>Pseudomonadati</taxon>
        <taxon>Thermodesulfobacteriota</taxon>
        <taxon>Desulfuromonadia</taxon>
        <taxon>Geobacterales</taxon>
        <taxon>Geobacteraceae</taxon>
        <taxon>Citrifermentans</taxon>
    </lineage>
</organism>
<keyword evidence="3" id="KW-1185">Reference proteome</keyword>
<reference evidence="2 3" key="2">
    <citation type="journal article" date="2010" name="BMC Genomics">
        <title>The genome of Geobacter bemidjiensis, exemplar for the subsurface clade of Geobacter species that predominate in Fe(III)-reducing subsurface environments.</title>
        <authorList>
            <person name="Aklujkar M."/>
            <person name="Young N.D."/>
            <person name="Holmes D."/>
            <person name="Chavan M."/>
            <person name="Risso C."/>
            <person name="Kiss H.E."/>
            <person name="Han C.S."/>
            <person name="Land M.L."/>
            <person name="Lovley D.R."/>
        </authorList>
    </citation>
    <scope>NUCLEOTIDE SEQUENCE [LARGE SCALE GENOMIC DNA]</scope>
    <source>
        <strain evidence="3">ATCC BAA-1014 / DSM 16622 / JCM 12645 / Bem</strain>
    </source>
</reference>
<dbReference type="InterPro" id="IPR049514">
    <property type="entry name" value="Fic-like_C"/>
</dbReference>
<sequence>MIDDINRTLWVTANKPHAKQAGILAALLPRPLILSRWNPVFAEIPVESLVHQHQQEYYAALSESTKQGDSAVFVEFMLGMVQQAIAESQTPQVTAQVTPQIARLLEVLVGEMSRDSIQNALGLKHRESFRQLYLVPALADGWIEMTIPDKPNSRLQKYRLTEQGRAWRSERMKGR</sequence>
<dbReference type="Pfam" id="PF21247">
    <property type="entry name" value="Fic-like_C"/>
    <property type="match status" value="1"/>
</dbReference>
<evidence type="ECO:0000259" key="1">
    <source>
        <dbReference type="Pfam" id="PF21247"/>
    </source>
</evidence>